<dbReference type="SUPFAM" id="SSF53335">
    <property type="entry name" value="S-adenosyl-L-methionine-dependent methyltransferases"/>
    <property type="match status" value="1"/>
</dbReference>
<dbReference type="Proteomes" id="UP000294853">
    <property type="component" value="Chromosome"/>
</dbReference>
<keyword evidence="1" id="KW-0489">Methyltransferase</keyword>
<sequence>MRSLATMKRIYTRSVRGAGRALDLLGLDGGAPPLDRRWRHWVHSLTRVHDSHALVELDVPWWTYGAIAAVEEWLSARPAPVRVFEYGSGASTVWLARRAGQVHSVEHDAGFAELMGSVLAEHPHVALSVVPPVARTHPALPSRKEGHQGLDFAEYVGAIDDVPGSFDLVVIDGRAREACLGAAIERLSPDGLIVFDNSRRRRYRRAITGSGLREQVFRGLTPTLPYPEQTSLLVRR</sequence>
<dbReference type="GO" id="GO:0032259">
    <property type="term" value="P:methylation"/>
    <property type="evidence" value="ECO:0007669"/>
    <property type="project" value="UniProtKB-KW"/>
</dbReference>
<dbReference type="AlphaFoldDB" id="A0A4P7IHS0"/>
<proteinExistence type="predicted"/>
<dbReference type="GO" id="GO:0008168">
    <property type="term" value="F:methyltransferase activity"/>
    <property type="evidence" value="ECO:0007669"/>
    <property type="project" value="UniProtKB-KW"/>
</dbReference>
<dbReference type="KEGG" id="nsn:EXE58_16410"/>
<dbReference type="OrthoDB" id="938855at2"/>
<reference evidence="1 2" key="1">
    <citation type="submission" date="2019-03" db="EMBL/GenBank/DDBJ databases">
        <title>Three New Species of Nocardioides, Nocardioides euryhalodurans sp. nov., Nocardioides seonyuensis sp. nov. and Nocardioides eburneoflavus sp. nov. Iolated from Soil.</title>
        <authorList>
            <person name="Roh S.G."/>
            <person name="Lee C."/>
            <person name="Kim M.-K."/>
            <person name="Kim S.B."/>
        </authorList>
    </citation>
    <scope>NUCLEOTIDE SEQUENCE [LARGE SCALE GENOMIC DNA]</scope>
    <source>
        <strain evidence="1 2">MMS17-SY207-3</strain>
    </source>
</reference>
<name>A0A4P7IHS0_9ACTN</name>
<dbReference type="RefSeq" id="WP_135268853.1">
    <property type="nucleotide sequence ID" value="NZ_CP038436.1"/>
</dbReference>
<organism evidence="1 2">
    <name type="scientific">Nocardioides seonyuensis</name>
    <dbReference type="NCBI Taxonomy" id="2518371"/>
    <lineage>
        <taxon>Bacteria</taxon>
        <taxon>Bacillati</taxon>
        <taxon>Actinomycetota</taxon>
        <taxon>Actinomycetes</taxon>
        <taxon>Propionibacteriales</taxon>
        <taxon>Nocardioidaceae</taxon>
        <taxon>Nocardioides</taxon>
    </lineage>
</organism>
<evidence type="ECO:0000313" key="2">
    <source>
        <dbReference type="Proteomes" id="UP000294853"/>
    </source>
</evidence>
<evidence type="ECO:0000313" key="1">
    <source>
        <dbReference type="EMBL" id="QBX56868.1"/>
    </source>
</evidence>
<keyword evidence="1" id="KW-0808">Transferase</keyword>
<keyword evidence="2" id="KW-1185">Reference proteome</keyword>
<dbReference type="InterPro" id="IPR029063">
    <property type="entry name" value="SAM-dependent_MTases_sf"/>
</dbReference>
<gene>
    <name evidence="1" type="ORF">EXE58_16410</name>
</gene>
<accession>A0A4P7IHS0</accession>
<dbReference type="EMBL" id="CP038436">
    <property type="protein sequence ID" value="QBX56868.1"/>
    <property type="molecule type" value="Genomic_DNA"/>
</dbReference>
<dbReference type="Pfam" id="PF13578">
    <property type="entry name" value="Methyltransf_24"/>
    <property type="match status" value="1"/>
</dbReference>
<dbReference type="Gene3D" id="3.40.50.150">
    <property type="entry name" value="Vaccinia Virus protein VP39"/>
    <property type="match status" value="1"/>
</dbReference>
<protein>
    <submittedName>
        <fullName evidence="1">Class I SAM-dependent methyltransferase</fullName>
    </submittedName>
</protein>